<reference evidence="2 3" key="1">
    <citation type="submission" date="2024-09" db="EMBL/GenBank/DDBJ databases">
        <authorList>
            <person name="Sun Q."/>
            <person name="Mori K."/>
        </authorList>
    </citation>
    <scope>NUCLEOTIDE SEQUENCE [LARGE SCALE GENOMIC DNA]</scope>
    <source>
        <strain evidence="2 3">CCM 7609</strain>
    </source>
</reference>
<evidence type="ECO:0000256" key="1">
    <source>
        <dbReference type="SAM" id="MobiDB-lite"/>
    </source>
</evidence>
<organism evidence="2 3">
    <name type="scientific">Citricoccus parietis</name>
    <dbReference type="NCBI Taxonomy" id="592307"/>
    <lineage>
        <taxon>Bacteria</taxon>
        <taxon>Bacillati</taxon>
        <taxon>Actinomycetota</taxon>
        <taxon>Actinomycetes</taxon>
        <taxon>Micrococcales</taxon>
        <taxon>Micrococcaceae</taxon>
        <taxon>Citricoccus</taxon>
    </lineage>
</organism>
<feature type="region of interest" description="Disordered" evidence="1">
    <location>
        <begin position="1"/>
        <end position="21"/>
    </location>
</feature>
<proteinExistence type="predicted"/>
<sequence length="97" mass="10885">MVSGPRSLRGSAQSAHASGRYTRWSDPLARPRFLLSPRHASWRRAHPLGLSRACQRYASAPPPFLNCSTKCGYIALGWNCRLLTTCTIGNRTYFRFA</sequence>
<name>A0ABV5GAP5_9MICC</name>
<keyword evidence="3" id="KW-1185">Reference proteome</keyword>
<dbReference type="Proteomes" id="UP001589575">
    <property type="component" value="Unassembled WGS sequence"/>
</dbReference>
<accession>A0ABV5GAP5</accession>
<evidence type="ECO:0000313" key="3">
    <source>
        <dbReference type="Proteomes" id="UP001589575"/>
    </source>
</evidence>
<evidence type="ECO:0000313" key="2">
    <source>
        <dbReference type="EMBL" id="MFB9075523.1"/>
    </source>
</evidence>
<dbReference type="EMBL" id="JBHMFI010000023">
    <property type="protein sequence ID" value="MFB9075523.1"/>
    <property type="molecule type" value="Genomic_DNA"/>
</dbReference>
<gene>
    <name evidence="2" type="ORF">ACFFX0_31920</name>
</gene>
<comment type="caution">
    <text evidence="2">The sequence shown here is derived from an EMBL/GenBank/DDBJ whole genome shotgun (WGS) entry which is preliminary data.</text>
</comment>
<protein>
    <submittedName>
        <fullName evidence="2">Uncharacterized protein</fullName>
    </submittedName>
</protein>